<sequence>MADDLNTVIKKMMDNTSGQENDDYENIWSSESCGDVAYQVAVNKQSEEDAIVDLRADHSFTTPSGSAQPFLGEGSQDTGSEQTSSVPSAIARRARTISRTSGSRLSDYTASSQTTARNVRSRVIADEFALREANYKRAQEREEEVHRLKIAKKEFLVKAAEENSKKPVVERQNAEEVLPPSASLVPNTSQQSVESDLLDVTDDEETRSQDALDEGTLGREPDNFDTQDERQGEDQHQEEYDQEKGRNSDNEEKSQQIENDEEKVHETTHFDVATWPTPMPDDLRVEIVKAGSEPYQNRDGPFVDTVQRSGDKIKGKSRHFHSEWFYKALPNGEKVLRKWMVYSPIKKSLYCFCCKLFTHHETKQSFVNGFNSWWKLNPKVSEHENSEGHLSCFEKWKILENGLRLQKTIDYEHQMVLDQEKKKWRDILSRLLDIILFLARQNLPLRGHREGISSDNRGNFLELVNLLSKYDPVLKEHKIRIEHAIACTKSKRVDSYLSKDIQNEFISLLGREVKNNILDDIKKAKYFGIIFDSTPDISHVDQMSYVIRYVHIGGDQVEVKESFLGFFPIAGKTAIELTENILTQLKSDNLDIHLCRAQGYDNAATLAGVHGGVQSIIKEHNAKALFMPCANHSLNLCGVHSFMSVSSSVTFFGTVERVYTFFSSSTHRWEILMKSVGVSVKRLVETRWSAHHDAVKSLKNNFEKLVSTLEEMCDPRSSRENVDTREAASTLLPALCDFSFLCYLSFWCEILEEVNQTQKYIQTSGLSLEKCVIKIKALKIFLQTQRIQIVERAISYATEKCEDLDISVERRGRRRFRKRMPGEMSQDVGLTLPEELHRAMLECLDRFYEELEHRYKAMDDILITFGVVQSETLLTSTEEELRDKVTKIYDEFSAEDIILEILRLRRHLEAASISLQEAIQWTSLELLKFIVKWDYSESVPSLALCLRFF</sequence>
<feature type="compositionally biased region" description="Acidic residues" evidence="1">
    <location>
        <begin position="196"/>
        <end position="205"/>
    </location>
</feature>
<feature type="compositionally biased region" description="Basic and acidic residues" evidence="1">
    <location>
        <begin position="206"/>
        <end position="255"/>
    </location>
</feature>
<evidence type="ECO:0000259" key="2">
    <source>
        <dbReference type="SMART" id="SM00597"/>
    </source>
</evidence>
<feature type="region of interest" description="Disordered" evidence="1">
    <location>
        <begin position="1"/>
        <end position="26"/>
    </location>
</feature>
<evidence type="ECO:0000256" key="1">
    <source>
        <dbReference type="SAM" id="MobiDB-lite"/>
    </source>
</evidence>
<feature type="compositionally biased region" description="Polar residues" evidence="1">
    <location>
        <begin position="184"/>
        <end position="194"/>
    </location>
</feature>
<dbReference type="Pfam" id="PF14291">
    <property type="entry name" value="DUF4371"/>
    <property type="match status" value="1"/>
</dbReference>
<accession>A0ABN8B3L4</accession>
<reference evidence="3" key="1">
    <citation type="submission" date="2021-12" db="EMBL/GenBank/DDBJ databases">
        <authorList>
            <person name="King R."/>
        </authorList>
    </citation>
    <scope>NUCLEOTIDE SEQUENCE</scope>
</reference>
<dbReference type="SUPFAM" id="SSF53098">
    <property type="entry name" value="Ribonuclease H-like"/>
    <property type="match status" value="1"/>
</dbReference>
<organism evidence="3 4">
    <name type="scientific">Chilo suppressalis</name>
    <name type="common">Asiatic rice borer moth</name>
    <dbReference type="NCBI Taxonomy" id="168631"/>
    <lineage>
        <taxon>Eukaryota</taxon>
        <taxon>Metazoa</taxon>
        <taxon>Ecdysozoa</taxon>
        <taxon>Arthropoda</taxon>
        <taxon>Hexapoda</taxon>
        <taxon>Insecta</taxon>
        <taxon>Pterygota</taxon>
        <taxon>Neoptera</taxon>
        <taxon>Endopterygota</taxon>
        <taxon>Lepidoptera</taxon>
        <taxon>Glossata</taxon>
        <taxon>Ditrysia</taxon>
        <taxon>Pyraloidea</taxon>
        <taxon>Crambidae</taxon>
        <taxon>Crambinae</taxon>
        <taxon>Chilo</taxon>
    </lineage>
</organism>
<dbReference type="PANTHER" id="PTHR45749">
    <property type="match status" value="1"/>
</dbReference>
<gene>
    <name evidence="3" type="ORF">CHILSU_LOCUS5774</name>
</gene>
<evidence type="ECO:0000313" key="4">
    <source>
        <dbReference type="Proteomes" id="UP001153292"/>
    </source>
</evidence>
<feature type="domain" description="TTF-type" evidence="2">
    <location>
        <begin position="316"/>
        <end position="410"/>
    </location>
</feature>
<dbReference type="InterPro" id="IPR006580">
    <property type="entry name" value="Znf_TTF"/>
</dbReference>
<name>A0ABN8B3L4_CHISP</name>
<evidence type="ECO:0000313" key="3">
    <source>
        <dbReference type="EMBL" id="CAH0402533.1"/>
    </source>
</evidence>
<dbReference type="InterPro" id="IPR025398">
    <property type="entry name" value="DUF4371"/>
</dbReference>
<dbReference type="Proteomes" id="UP001153292">
    <property type="component" value="Chromosome 20"/>
</dbReference>
<proteinExistence type="predicted"/>
<dbReference type="PANTHER" id="PTHR45749:SF21">
    <property type="entry name" value="DUF4371 DOMAIN-CONTAINING PROTEIN"/>
    <property type="match status" value="1"/>
</dbReference>
<feature type="region of interest" description="Disordered" evidence="1">
    <location>
        <begin position="156"/>
        <end position="277"/>
    </location>
</feature>
<protein>
    <recommendedName>
        <fullName evidence="2">TTF-type domain-containing protein</fullName>
    </recommendedName>
</protein>
<dbReference type="EMBL" id="OU963913">
    <property type="protein sequence ID" value="CAH0402533.1"/>
    <property type="molecule type" value="Genomic_DNA"/>
</dbReference>
<feature type="region of interest" description="Disordered" evidence="1">
    <location>
        <begin position="56"/>
        <end position="119"/>
    </location>
</feature>
<dbReference type="SMART" id="SM00597">
    <property type="entry name" value="ZnF_TTF"/>
    <property type="match status" value="1"/>
</dbReference>
<keyword evidence="4" id="KW-1185">Reference proteome</keyword>
<feature type="compositionally biased region" description="Polar residues" evidence="1">
    <location>
        <begin position="75"/>
        <end position="87"/>
    </location>
</feature>
<dbReference type="InterPro" id="IPR012337">
    <property type="entry name" value="RNaseH-like_sf"/>
</dbReference>
<feature type="compositionally biased region" description="Polar residues" evidence="1">
    <location>
        <begin position="106"/>
        <end position="118"/>
    </location>
</feature>
<feature type="compositionally biased region" description="Basic and acidic residues" evidence="1">
    <location>
        <begin position="156"/>
        <end position="174"/>
    </location>
</feature>